<dbReference type="STRING" id="314225.ELI_09355"/>
<dbReference type="InterPro" id="IPR014756">
    <property type="entry name" value="Ig_E-set"/>
</dbReference>
<feature type="domain" description="IPT/TIG" evidence="1">
    <location>
        <begin position="78"/>
        <end position="158"/>
    </location>
</feature>
<keyword evidence="3" id="KW-1185">Reference proteome</keyword>
<dbReference type="RefSeq" id="WP_011414791.1">
    <property type="nucleotide sequence ID" value="NC_007722.1"/>
</dbReference>
<evidence type="ECO:0000259" key="1">
    <source>
        <dbReference type="Pfam" id="PF01833"/>
    </source>
</evidence>
<evidence type="ECO:0000313" key="2">
    <source>
        <dbReference type="EMBL" id="ABC63963.1"/>
    </source>
</evidence>
<dbReference type="Pfam" id="PF01833">
    <property type="entry name" value="TIG"/>
    <property type="match status" value="1"/>
</dbReference>
<proteinExistence type="predicted"/>
<dbReference type="AlphaFoldDB" id="Q2N8M8"/>
<dbReference type="KEGG" id="eli:ELI_09355"/>
<dbReference type="InterPro" id="IPR013783">
    <property type="entry name" value="Ig-like_fold"/>
</dbReference>
<dbReference type="EMBL" id="CP000157">
    <property type="protein sequence ID" value="ABC63963.1"/>
    <property type="molecule type" value="Genomic_DNA"/>
</dbReference>
<sequence length="425" mass="44848">MPTLTEESVVTMASIFEALEGVLSEDERQALLTDLIDVSPEGVAPGDLITAELFNAMMSDINSLKIRVAGLEGASGAPVITGISPSGAIPIFSLLTLRGVNFDREYRNNTVRIGNTVIRSFRRGDETSLAFTVPNEFADLPATLPLTIETDGQVSNAMTVSLVENVPEQDGAFDIITLEAPSGVMSAGETIEITWQISAPVILADVLQLQLAATATDGANEAEWQANTRFSPQSPLAIAPGSIVSVTATIDVPDDARAADLRLRATRQDGEVSENPTAVEWRDGGTLEVSDPRADITFDLTGNADGVEEATIEVNGASVPGLTFTNGGQAEIQFILQDNRTGTARADYDFAVTVESNAAAWPITLGPIPASETDIPAGDPVTFSIIMNNSGGSVGDITHLRVEATQTATAIESYTSFARIPLQRV</sequence>
<dbReference type="SUPFAM" id="SSF81296">
    <property type="entry name" value="E set domains"/>
    <property type="match status" value="1"/>
</dbReference>
<evidence type="ECO:0000313" key="3">
    <source>
        <dbReference type="Proteomes" id="UP000008808"/>
    </source>
</evidence>
<accession>Q2N8M8</accession>
<dbReference type="HOGENOM" id="CLU_645193_0_0_5"/>
<dbReference type="Proteomes" id="UP000008808">
    <property type="component" value="Chromosome"/>
</dbReference>
<protein>
    <recommendedName>
        <fullName evidence="1">IPT/TIG domain-containing protein</fullName>
    </recommendedName>
</protein>
<dbReference type="InterPro" id="IPR002909">
    <property type="entry name" value="IPT_dom"/>
</dbReference>
<dbReference type="OrthoDB" id="5441967at2"/>
<dbReference type="Gene3D" id="2.60.40.10">
    <property type="entry name" value="Immunoglobulins"/>
    <property type="match status" value="1"/>
</dbReference>
<gene>
    <name evidence="2" type="ordered locus">ELI_09355</name>
</gene>
<organism evidence="2 3">
    <name type="scientific">Erythrobacter litoralis (strain HTCC2594)</name>
    <dbReference type="NCBI Taxonomy" id="314225"/>
    <lineage>
        <taxon>Bacteria</taxon>
        <taxon>Pseudomonadati</taxon>
        <taxon>Pseudomonadota</taxon>
        <taxon>Alphaproteobacteria</taxon>
        <taxon>Sphingomonadales</taxon>
        <taxon>Erythrobacteraceae</taxon>
        <taxon>Erythrobacter/Porphyrobacter group</taxon>
        <taxon>Erythrobacter</taxon>
    </lineage>
</organism>
<name>Q2N8M8_ERYLH</name>
<reference evidence="3" key="1">
    <citation type="journal article" date="2009" name="J. Bacteriol.">
        <title>Complete genome sequence of Erythrobacter litoralis HTCC2594.</title>
        <authorList>
            <person name="Oh H.M."/>
            <person name="Giovannoni S.J."/>
            <person name="Ferriera S."/>
            <person name="Johnson J."/>
            <person name="Cho J.C."/>
        </authorList>
    </citation>
    <scope>NUCLEOTIDE SEQUENCE [LARGE SCALE GENOMIC DNA]</scope>
    <source>
        <strain evidence="3">HTCC2594</strain>
    </source>
</reference>
<dbReference type="CDD" id="cd00603">
    <property type="entry name" value="IPT_PCSR"/>
    <property type="match status" value="1"/>
</dbReference>